<feature type="chain" id="PRO_5044470797" evidence="1">
    <location>
        <begin position="31"/>
        <end position="144"/>
    </location>
</feature>
<feature type="signal peptide" evidence="1">
    <location>
        <begin position="1"/>
        <end position="30"/>
    </location>
</feature>
<reference evidence="2" key="1">
    <citation type="submission" date="2022-10" db="EMBL/GenBank/DDBJ databases">
        <authorList>
            <person name="Aires J."/>
            <person name="Mesa V."/>
        </authorList>
    </citation>
    <scope>NUCLEOTIDE SEQUENCE</scope>
    <source>
        <strain evidence="2">Clostridium neonatale JD116</strain>
    </source>
</reference>
<comment type="caution">
    <text evidence="2">The sequence shown here is derived from an EMBL/GenBank/DDBJ whole genome shotgun (WGS) entry which is preliminary data.</text>
</comment>
<dbReference type="AlphaFoldDB" id="A0AAD1YF84"/>
<name>A0AAD1YF84_9CLOT</name>
<evidence type="ECO:0000256" key="1">
    <source>
        <dbReference type="SAM" id="SignalP"/>
    </source>
</evidence>
<organism evidence="2 3">
    <name type="scientific">Clostridium neonatale</name>
    <dbReference type="NCBI Taxonomy" id="137838"/>
    <lineage>
        <taxon>Bacteria</taxon>
        <taxon>Bacillati</taxon>
        <taxon>Bacillota</taxon>
        <taxon>Clostridia</taxon>
        <taxon>Eubacteriales</taxon>
        <taxon>Clostridiaceae</taxon>
        <taxon>Clostridium</taxon>
    </lineage>
</organism>
<evidence type="ECO:0000313" key="2">
    <source>
        <dbReference type="EMBL" id="CAI3619085.1"/>
    </source>
</evidence>
<protein>
    <submittedName>
        <fullName evidence="2">Uncharacterized protein</fullName>
    </submittedName>
</protein>
<gene>
    <name evidence="2" type="ORF">CNEO2_30031</name>
</gene>
<evidence type="ECO:0000313" key="3">
    <source>
        <dbReference type="Proteomes" id="UP001189143"/>
    </source>
</evidence>
<dbReference type="Proteomes" id="UP001189143">
    <property type="component" value="Unassembled WGS sequence"/>
</dbReference>
<dbReference type="RefSeq" id="WP_317049197.1">
    <property type="nucleotide sequence ID" value="NZ_CAMRXE010000111.1"/>
</dbReference>
<accession>A0AAD1YF84</accession>
<sequence length="144" mass="16755">MSYKFKYKKIILTLISLSCMVFMCSCRLKADMDKNINQKEANNLTKEYTNQYEPEYKFTDLEIDQAMSVVKKYYEDLGISNQVKSIEYDLTDKVYGGAFGTLDEYKNSNSIIFLATITDENIPRIIILTRNDKDSQWVVADEGY</sequence>
<dbReference type="EMBL" id="CAMTCP010000237">
    <property type="protein sequence ID" value="CAI3619085.1"/>
    <property type="molecule type" value="Genomic_DNA"/>
</dbReference>
<dbReference type="PROSITE" id="PS51257">
    <property type="entry name" value="PROKAR_LIPOPROTEIN"/>
    <property type="match status" value="1"/>
</dbReference>
<proteinExistence type="predicted"/>
<keyword evidence="1" id="KW-0732">Signal</keyword>